<feature type="chain" id="PRO_5031532179" evidence="1">
    <location>
        <begin position="22"/>
        <end position="177"/>
    </location>
</feature>
<evidence type="ECO:0000313" key="2">
    <source>
        <dbReference type="EMBL" id="MBC2600779.1"/>
    </source>
</evidence>
<comment type="caution">
    <text evidence="2">The sequence shown here is derived from an EMBL/GenBank/DDBJ whole genome shotgun (WGS) entry which is preliminary data.</text>
</comment>
<evidence type="ECO:0000313" key="3">
    <source>
        <dbReference type="Proteomes" id="UP000525652"/>
    </source>
</evidence>
<gene>
    <name evidence="2" type="ORF">H5P30_03175</name>
</gene>
<dbReference type="EMBL" id="JACHVA010000036">
    <property type="protein sequence ID" value="MBC2600779.1"/>
    <property type="molecule type" value="Genomic_DNA"/>
</dbReference>
<dbReference type="AlphaFoldDB" id="A0A7X1AVR3"/>
<organism evidence="2 3">
    <name type="scientific">Puniceicoccus vermicola</name>
    <dbReference type="NCBI Taxonomy" id="388746"/>
    <lineage>
        <taxon>Bacteria</taxon>
        <taxon>Pseudomonadati</taxon>
        <taxon>Verrucomicrobiota</taxon>
        <taxon>Opitutia</taxon>
        <taxon>Puniceicoccales</taxon>
        <taxon>Puniceicoccaceae</taxon>
        <taxon>Puniceicoccus</taxon>
    </lineage>
</organism>
<keyword evidence="3" id="KW-1185">Reference proteome</keyword>
<dbReference type="RefSeq" id="WP_185691517.1">
    <property type="nucleotide sequence ID" value="NZ_JACHVA010000036.1"/>
</dbReference>
<proteinExistence type="predicted"/>
<keyword evidence="1" id="KW-0732">Signal</keyword>
<name>A0A7X1AVR3_9BACT</name>
<protein>
    <submittedName>
        <fullName evidence="2">Uncharacterized protein</fullName>
    </submittedName>
</protein>
<sequence length="177" mass="20199">MKSCIPLLIVLSFIIPSITSAQLLDFQIRAEQDGEIISEMNWKNMTNYPSRVLVAQRYDPNGTLSINLGSELDSITQKDGDSITYTNVLRVRELNYTIGNPEEEFVASFNTREFFFAGKIKVGEKTVFETEDGVKIEFSIKEAQMPQHRSFKNRKEFNAFLESLNEEGFSIESPPKI</sequence>
<accession>A0A7X1AVR3</accession>
<reference evidence="2 3" key="1">
    <citation type="submission" date="2020-07" db="EMBL/GenBank/DDBJ databases">
        <authorList>
            <person name="Feng X."/>
        </authorList>
    </citation>
    <scope>NUCLEOTIDE SEQUENCE [LARGE SCALE GENOMIC DNA]</scope>
    <source>
        <strain evidence="2 3">JCM14086</strain>
    </source>
</reference>
<dbReference type="Proteomes" id="UP000525652">
    <property type="component" value="Unassembled WGS sequence"/>
</dbReference>
<evidence type="ECO:0000256" key="1">
    <source>
        <dbReference type="SAM" id="SignalP"/>
    </source>
</evidence>
<feature type="signal peptide" evidence="1">
    <location>
        <begin position="1"/>
        <end position="21"/>
    </location>
</feature>